<accession>A0A1I1KG54</accession>
<proteinExistence type="predicted"/>
<dbReference type="AlphaFoldDB" id="A0A1I1KG54"/>
<organism evidence="2 3">
    <name type="scientific">Natronobacterium haloterrestre</name>
    <name type="common">Halobiforma haloterrestris</name>
    <dbReference type="NCBI Taxonomy" id="148448"/>
    <lineage>
        <taxon>Archaea</taxon>
        <taxon>Methanobacteriati</taxon>
        <taxon>Methanobacteriota</taxon>
        <taxon>Stenosarchaea group</taxon>
        <taxon>Halobacteria</taxon>
        <taxon>Halobacteriales</taxon>
        <taxon>Natrialbaceae</taxon>
        <taxon>Natronobacterium</taxon>
    </lineage>
</organism>
<reference evidence="3" key="1">
    <citation type="submission" date="2016-10" db="EMBL/GenBank/DDBJ databases">
        <authorList>
            <person name="Varghese N."/>
            <person name="Submissions S."/>
        </authorList>
    </citation>
    <scope>NUCLEOTIDE SEQUENCE [LARGE SCALE GENOMIC DNA]</scope>
    <source>
        <strain evidence="3">DSM 13078</strain>
    </source>
</reference>
<dbReference type="EMBL" id="FOKW01000011">
    <property type="protein sequence ID" value="SFC59796.1"/>
    <property type="molecule type" value="Genomic_DNA"/>
</dbReference>
<protein>
    <submittedName>
        <fullName evidence="2">Uncharacterized protein</fullName>
    </submittedName>
</protein>
<evidence type="ECO:0000313" key="2">
    <source>
        <dbReference type="EMBL" id="SFC59796.1"/>
    </source>
</evidence>
<feature type="region of interest" description="Disordered" evidence="1">
    <location>
        <begin position="183"/>
        <end position="216"/>
    </location>
</feature>
<dbReference type="RefSeq" id="WP_089789521.1">
    <property type="nucleotide sequence ID" value="NZ_FOKW01000011.1"/>
</dbReference>
<evidence type="ECO:0000313" key="3">
    <source>
        <dbReference type="Proteomes" id="UP000199161"/>
    </source>
</evidence>
<sequence length="358" mass="39885">MTSKSSTAESVELINAITAATPSTRVWLRWQNDADLTTTTRGTVTDVDRTAGVCQLEPDRRPDLLQITLTNSEIEVASVSETAVTRLGVLRAVEFRSRPTGRLRITDAGVVVPDDLVGYTGILTIEDRYGRRYRRIPAPGLEDHDDRLLARIAGRSLAPSYDALEVTVTAGDLHRTYELVDDRTTASTERTTDLDRDPDPALDFETPCRHTPPRALDADDLEPVLAELGRLVLELSRRSSTDQALECRTRSQLRHHVNALRSTTVTLQQRLFETTVPVDPELEMPSGTGYEPLLDRIDDVVRHLYERRARVPELSADADARLGERLLWCRSQTNAIRRLLCVPSDRSKAPSTAGGVDR</sequence>
<feature type="compositionally biased region" description="Basic and acidic residues" evidence="1">
    <location>
        <begin position="183"/>
        <end position="199"/>
    </location>
</feature>
<name>A0A1I1KG54_NATHA</name>
<evidence type="ECO:0000256" key="1">
    <source>
        <dbReference type="SAM" id="MobiDB-lite"/>
    </source>
</evidence>
<dbReference type="OrthoDB" id="382821at2157"/>
<dbReference type="Proteomes" id="UP000199161">
    <property type="component" value="Unassembled WGS sequence"/>
</dbReference>
<gene>
    <name evidence="2" type="ORF">SAMN05444422_111112</name>
</gene>
<keyword evidence="3" id="KW-1185">Reference proteome</keyword>